<proteinExistence type="predicted"/>
<evidence type="ECO:0000313" key="2">
    <source>
        <dbReference type="Proteomes" id="UP001162992"/>
    </source>
</evidence>
<accession>A0ACC2BQ15</accession>
<sequence length="583" mass="66306">MDDEISLEFQRLLQEIDLFTQTQEPPDDPVEDEKPLSSSLAEQHLMNPIWCQYNHDVKVDGVLYAGAEWTWFQELPIPYREPPAESSSCAAAVDIAAQQAYNLHMMQSLSRNPAIGYVANREDPVSQKIVRERMRKAQSYELKVTSSLLSESAGKKGFCKYFSRGYCKNGDHCNFLHNPHDNSATGNCRMQTKSVLSTYGDSSKFDPYESQLRRYSRNSAENLASSSSTYVLPFVEQNNRYEKLHLYGNSIMELAGKINFMARDQNGCRFLQKKCDEVCPEDVHIIFLEVREQITELVSHRFGNYLIQKLLEVCNEEDRKAILHAVTQSSDIIPIALNLHGTRSVQKLIQTLDHTSSQQVSMLTKALKQGVVDLIKDTNGNHVIQRCLEHLSNVDNQFIYDAASVHCVEIATHSQGCCILQRCLDSASPSQQKDLVSRISLNALALSEDLYGNYVIQHVITKFDAASEITARLKGHFVYLAKLKSGSNVVETCLKFATINNRAAIVKEFLMKNVLKELLRHQFGNYVVKCAYKETGGALHYRLYREIHRLYPEICNDDYGRRALDGMNWKHTTSPQKYPANHL</sequence>
<dbReference type="EMBL" id="CM055105">
    <property type="protein sequence ID" value="KAJ7531800.1"/>
    <property type="molecule type" value="Genomic_DNA"/>
</dbReference>
<protein>
    <submittedName>
        <fullName evidence="1">Uncharacterized protein</fullName>
    </submittedName>
</protein>
<keyword evidence="2" id="KW-1185">Reference proteome</keyword>
<organism evidence="1 2">
    <name type="scientific">Diphasiastrum complanatum</name>
    <name type="common">Issler's clubmoss</name>
    <name type="synonym">Lycopodium complanatum</name>
    <dbReference type="NCBI Taxonomy" id="34168"/>
    <lineage>
        <taxon>Eukaryota</taxon>
        <taxon>Viridiplantae</taxon>
        <taxon>Streptophyta</taxon>
        <taxon>Embryophyta</taxon>
        <taxon>Tracheophyta</taxon>
        <taxon>Lycopodiopsida</taxon>
        <taxon>Lycopodiales</taxon>
        <taxon>Lycopodiaceae</taxon>
        <taxon>Lycopodioideae</taxon>
        <taxon>Diphasiastrum</taxon>
    </lineage>
</organism>
<comment type="caution">
    <text evidence="1">The sequence shown here is derived from an EMBL/GenBank/DDBJ whole genome shotgun (WGS) entry which is preliminary data.</text>
</comment>
<reference evidence="2" key="1">
    <citation type="journal article" date="2024" name="Proc. Natl. Acad. Sci. U.S.A.">
        <title>Extraordinary preservation of gene collinearity over three hundred million years revealed in homosporous lycophytes.</title>
        <authorList>
            <person name="Li C."/>
            <person name="Wickell D."/>
            <person name="Kuo L.Y."/>
            <person name="Chen X."/>
            <person name="Nie B."/>
            <person name="Liao X."/>
            <person name="Peng D."/>
            <person name="Ji J."/>
            <person name="Jenkins J."/>
            <person name="Williams M."/>
            <person name="Shu S."/>
            <person name="Plott C."/>
            <person name="Barry K."/>
            <person name="Rajasekar S."/>
            <person name="Grimwood J."/>
            <person name="Han X."/>
            <person name="Sun S."/>
            <person name="Hou Z."/>
            <person name="He W."/>
            <person name="Dai G."/>
            <person name="Sun C."/>
            <person name="Schmutz J."/>
            <person name="Leebens-Mack J.H."/>
            <person name="Li F.W."/>
            <person name="Wang L."/>
        </authorList>
    </citation>
    <scope>NUCLEOTIDE SEQUENCE [LARGE SCALE GENOMIC DNA]</scope>
    <source>
        <strain evidence="2">cv. PW_Plant_1</strain>
    </source>
</reference>
<dbReference type="Proteomes" id="UP001162992">
    <property type="component" value="Chromosome 14"/>
</dbReference>
<gene>
    <name evidence="1" type="ORF">O6H91_14G059000</name>
</gene>
<name>A0ACC2BQ15_DIPCM</name>
<evidence type="ECO:0000313" key="1">
    <source>
        <dbReference type="EMBL" id="KAJ7531800.1"/>
    </source>
</evidence>